<name>H6SM77_PARPM</name>
<dbReference type="AlphaFoldDB" id="H6SM77"/>
<reference evidence="1 2" key="1">
    <citation type="submission" date="2012-02" db="EMBL/GenBank/DDBJ databases">
        <title>Shotgun genome sequence of Phaeospirillum photometricum DSM 122.</title>
        <authorList>
            <person name="Duquesne K."/>
            <person name="Sturgis J."/>
        </authorList>
    </citation>
    <scope>NUCLEOTIDE SEQUENCE [LARGE SCALE GENOMIC DNA]</scope>
    <source>
        <strain evidence="2">DSM122</strain>
    </source>
</reference>
<dbReference type="EMBL" id="HE663493">
    <property type="protein sequence ID" value="CCG09092.1"/>
    <property type="molecule type" value="Genomic_DNA"/>
</dbReference>
<gene>
    <name evidence="1" type="ORF">RSPPHO_02466</name>
</gene>
<keyword evidence="2" id="KW-1185">Reference proteome</keyword>
<sequence length="175" mass="18311">MLFSMSSLETAGPMPDALAVLPTRADAPIRLEKTPARADANIGARSQPRAAATEYLTVLLRDALDRVPTLRPLRLDNEGDDVRLSVPPALWSGAAPGLGDLAALLDRLDNRVMIIAPIVKGDSVAWSRGLTEAGRAADALRTAGFSRALETRVRPAGAGAPAGLLVLISGEREGS</sequence>
<dbReference type="STRING" id="1150469.RSPPHO_02466"/>
<dbReference type="KEGG" id="rpm:RSPPHO_02466"/>
<organism evidence="1 2">
    <name type="scientific">Pararhodospirillum photometricum DSM 122</name>
    <dbReference type="NCBI Taxonomy" id="1150469"/>
    <lineage>
        <taxon>Bacteria</taxon>
        <taxon>Pseudomonadati</taxon>
        <taxon>Pseudomonadota</taxon>
        <taxon>Alphaproteobacteria</taxon>
        <taxon>Rhodospirillales</taxon>
        <taxon>Rhodospirillaceae</taxon>
        <taxon>Pararhodospirillum</taxon>
    </lineage>
</organism>
<accession>H6SM77</accession>
<protein>
    <submittedName>
        <fullName evidence="1">Uncharacterized protein</fullName>
    </submittedName>
</protein>
<evidence type="ECO:0000313" key="2">
    <source>
        <dbReference type="Proteomes" id="UP000033220"/>
    </source>
</evidence>
<proteinExistence type="predicted"/>
<dbReference type="HOGENOM" id="CLU_1531379_0_0_5"/>
<dbReference type="Proteomes" id="UP000033220">
    <property type="component" value="Chromosome DSM 122"/>
</dbReference>
<evidence type="ECO:0000313" key="1">
    <source>
        <dbReference type="EMBL" id="CCG09092.1"/>
    </source>
</evidence>
<dbReference type="PATRIC" id="fig|1150469.3.peg.2798"/>